<reference evidence="3 4" key="1">
    <citation type="journal article" date="2010" name="Proc. Natl. Acad. Sci. U.S.A.">
        <title>Insights into evolution of multicellular fungi from the assembled chromosomes of the mushroom Coprinopsis cinerea (Coprinus cinereus).</title>
        <authorList>
            <person name="Stajich J.E."/>
            <person name="Wilke S.K."/>
            <person name="Ahren D."/>
            <person name="Au C.H."/>
            <person name="Birren B.W."/>
            <person name="Borodovsky M."/>
            <person name="Burns C."/>
            <person name="Canback B."/>
            <person name="Casselton L.A."/>
            <person name="Cheng C.K."/>
            <person name="Deng J."/>
            <person name="Dietrich F.S."/>
            <person name="Fargo D.C."/>
            <person name="Farman M.L."/>
            <person name="Gathman A.C."/>
            <person name="Goldberg J."/>
            <person name="Guigo R."/>
            <person name="Hoegger P.J."/>
            <person name="Hooker J.B."/>
            <person name="Huggins A."/>
            <person name="James T.Y."/>
            <person name="Kamada T."/>
            <person name="Kilaru S."/>
            <person name="Kodira C."/>
            <person name="Kues U."/>
            <person name="Kupfer D."/>
            <person name="Kwan H.S."/>
            <person name="Lomsadze A."/>
            <person name="Li W."/>
            <person name="Lilly W.W."/>
            <person name="Ma L.J."/>
            <person name="Mackey A.J."/>
            <person name="Manning G."/>
            <person name="Martin F."/>
            <person name="Muraguchi H."/>
            <person name="Natvig D.O."/>
            <person name="Palmerini H."/>
            <person name="Ramesh M.A."/>
            <person name="Rehmeyer C.J."/>
            <person name="Roe B.A."/>
            <person name="Shenoy N."/>
            <person name="Stanke M."/>
            <person name="Ter-Hovhannisyan V."/>
            <person name="Tunlid A."/>
            <person name="Velagapudi R."/>
            <person name="Vision T.J."/>
            <person name="Zeng Q."/>
            <person name="Zolan M.E."/>
            <person name="Pukkila P.J."/>
        </authorList>
    </citation>
    <scope>NUCLEOTIDE SEQUENCE [LARGE SCALE GENOMIC DNA]</scope>
    <source>
        <strain evidence="4">Okayama-7 / 130 / ATCC MYA-4618 / FGSC 9003</strain>
    </source>
</reference>
<feature type="transmembrane region" description="Helical" evidence="2">
    <location>
        <begin position="62"/>
        <end position="81"/>
    </location>
</feature>
<dbReference type="eggNOG" id="ENOG502RBQH">
    <property type="taxonomic scope" value="Eukaryota"/>
</dbReference>
<keyword evidence="2" id="KW-0472">Membrane</keyword>
<keyword evidence="4" id="KW-1185">Reference proteome</keyword>
<gene>
    <name evidence="3" type="ORF">CC1G_08890</name>
</gene>
<dbReference type="Proteomes" id="UP000001861">
    <property type="component" value="Unassembled WGS sequence"/>
</dbReference>
<dbReference type="GeneID" id="6016127"/>
<feature type="transmembrane region" description="Helical" evidence="2">
    <location>
        <begin position="23"/>
        <end position="41"/>
    </location>
</feature>
<dbReference type="EMBL" id="AACS02000005">
    <property type="protein sequence ID" value="EAU82278.2"/>
    <property type="molecule type" value="Genomic_DNA"/>
</dbReference>
<dbReference type="VEuPathDB" id="FungiDB:CC1G_08890"/>
<evidence type="ECO:0000256" key="1">
    <source>
        <dbReference type="SAM" id="MobiDB-lite"/>
    </source>
</evidence>
<evidence type="ECO:0000313" key="4">
    <source>
        <dbReference type="Proteomes" id="UP000001861"/>
    </source>
</evidence>
<protein>
    <submittedName>
        <fullName evidence="3">Uncharacterized protein</fullName>
    </submittedName>
</protein>
<dbReference type="RefSeq" id="XP_001839511.2">
    <property type="nucleotide sequence ID" value="XM_001839459.2"/>
</dbReference>
<dbReference type="OrthoDB" id="3341843at2759"/>
<dbReference type="KEGG" id="cci:CC1G_08890"/>
<keyword evidence="2" id="KW-0812">Transmembrane</keyword>
<evidence type="ECO:0000256" key="2">
    <source>
        <dbReference type="SAM" id="Phobius"/>
    </source>
</evidence>
<proteinExistence type="predicted"/>
<feature type="region of interest" description="Disordered" evidence="1">
    <location>
        <begin position="182"/>
        <end position="206"/>
    </location>
</feature>
<sequence>MEWSVKEPYGRCVGTAQTHYPRYVYLVVFLSEAVTIGLTLVKACQHIRRSNSSWVSQLYKNGILYSICVLLFSLLNVIFPFTTSPVYAGLFVRPQRVAESVLCNRVVFVILRQQNAQRRLRRRGFFHPSTENLETEYEHPSTLTSHHVFTSVFNYPTTHSKDSSRPSIDGFELEVIQKLDTDRHQPKHIEENEPSPSPSSAGHWLA</sequence>
<dbReference type="HOGENOM" id="CLU_1331893_0_0_1"/>
<feature type="compositionally biased region" description="Basic and acidic residues" evidence="1">
    <location>
        <begin position="182"/>
        <end position="191"/>
    </location>
</feature>
<organism evidence="3 4">
    <name type="scientific">Coprinopsis cinerea (strain Okayama-7 / 130 / ATCC MYA-4618 / FGSC 9003)</name>
    <name type="common">Inky cap fungus</name>
    <name type="synonym">Hormographiella aspergillata</name>
    <dbReference type="NCBI Taxonomy" id="240176"/>
    <lineage>
        <taxon>Eukaryota</taxon>
        <taxon>Fungi</taxon>
        <taxon>Dikarya</taxon>
        <taxon>Basidiomycota</taxon>
        <taxon>Agaricomycotina</taxon>
        <taxon>Agaricomycetes</taxon>
        <taxon>Agaricomycetidae</taxon>
        <taxon>Agaricales</taxon>
        <taxon>Agaricineae</taxon>
        <taxon>Psathyrellaceae</taxon>
        <taxon>Coprinopsis</taxon>
    </lineage>
</organism>
<dbReference type="AlphaFoldDB" id="A8P871"/>
<dbReference type="InParanoid" id="A8P871"/>
<evidence type="ECO:0000313" key="3">
    <source>
        <dbReference type="EMBL" id="EAU82278.2"/>
    </source>
</evidence>
<name>A8P871_COPC7</name>
<accession>A8P871</accession>
<keyword evidence="2" id="KW-1133">Transmembrane helix</keyword>
<comment type="caution">
    <text evidence="3">The sequence shown here is derived from an EMBL/GenBank/DDBJ whole genome shotgun (WGS) entry which is preliminary data.</text>
</comment>